<keyword evidence="2" id="KW-1185">Reference proteome</keyword>
<evidence type="ECO:0000313" key="2">
    <source>
        <dbReference type="Proteomes" id="UP001060215"/>
    </source>
</evidence>
<organism evidence="1 2">
    <name type="scientific">Camellia lanceoleosa</name>
    <dbReference type="NCBI Taxonomy" id="1840588"/>
    <lineage>
        <taxon>Eukaryota</taxon>
        <taxon>Viridiplantae</taxon>
        <taxon>Streptophyta</taxon>
        <taxon>Embryophyta</taxon>
        <taxon>Tracheophyta</taxon>
        <taxon>Spermatophyta</taxon>
        <taxon>Magnoliopsida</taxon>
        <taxon>eudicotyledons</taxon>
        <taxon>Gunneridae</taxon>
        <taxon>Pentapetalae</taxon>
        <taxon>asterids</taxon>
        <taxon>Ericales</taxon>
        <taxon>Theaceae</taxon>
        <taxon>Camellia</taxon>
    </lineage>
</organism>
<reference evidence="1 2" key="1">
    <citation type="journal article" date="2022" name="Plant J.">
        <title>Chromosome-level genome of Camellia lanceoleosa provides a valuable resource for understanding genome evolution and self-incompatibility.</title>
        <authorList>
            <person name="Gong W."/>
            <person name="Xiao S."/>
            <person name="Wang L."/>
            <person name="Liao Z."/>
            <person name="Chang Y."/>
            <person name="Mo W."/>
            <person name="Hu G."/>
            <person name="Li W."/>
            <person name="Zhao G."/>
            <person name="Zhu H."/>
            <person name="Hu X."/>
            <person name="Ji K."/>
            <person name="Xiang X."/>
            <person name="Song Q."/>
            <person name="Yuan D."/>
            <person name="Jin S."/>
            <person name="Zhang L."/>
        </authorList>
    </citation>
    <scope>NUCLEOTIDE SEQUENCE [LARGE SCALE GENOMIC DNA]</scope>
    <source>
        <strain evidence="1">SQ_2022a</strain>
    </source>
</reference>
<protein>
    <submittedName>
        <fullName evidence="1">Uncharacterized protein</fullName>
    </submittedName>
</protein>
<sequence length="118" mass="12910">MCVFPDQGSVLSAYTPPKHTPCEAHTATHIQQSKASKASLETPSDSPPTQNLNTNAKFTRSRITIGLERPIVRSLDLLIASLTLNSGLCIILRLLVRRRNREGHEARQAVSEPALGKI</sequence>
<comment type="caution">
    <text evidence="1">The sequence shown here is derived from an EMBL/GenBank/DDBJ whole genome shotgun (WGS) entry which is preliminary data.</text>
</comment>
<dbReference type="Proteomes" id="UP001060215">
    <property type="component" value="Chromosome 3"/>
</dbReference>
<evidence type="ECO:0000313" key="1">
    <source>
        <dbReference type="EMBL" id="KAI8025839.1"/>
    </source>
</evidence>
<gene>
    <name evidence="1" type="ORF">LOK49_LG02G02875</name>
</gene>
<accession>A0ACC0IMU3</accession>
<dbReference type="EMBL" id="CM045760">
    <property type="protein sequence ID" value="KAI8025839.1"/>
    <property type="molecule type" value="Genomic_DNA"/>
</dbReference>
<name>A0ACC0IMU3_9ERIC</name>
<proteinExistence type="predicted"/>